<evidence type="ECO:0000313" key="10">
    <source>
        <dbReference type="Proteomes" id="UP001172911"/>
    </source>
</evidence>
<reference evidence="9" key="2">
    <citation type="submission" date="2023-03" db="EMBL/GenBank/DDBJ databases">
        <authorList>
            <person name="Zhang Z."/>
        </authorList>
    </citation>
    <scope>NUCLEOTIDE SEQUENCE</scope>
    <source>
        <strain evidence="9">DSA</strain>
    </source>
</reference>
<dbReference type="Proteomes" id="UP001172911">
    <property type="component" value="Unassembled WGS sequence"/>
</dbReference>
<evidence type="ECO:0000256" key="1">
    <source>
        <dbReference type="ARBA" id="ARBA00001966"/>
    </source>
</evidence>
<evidence type="ECO:0000313" key="9">
    <source>
        <dbReference type="EMBL" id="MDO7787984.1"/>
    </source>
</evidence>
<dbReference type="InterPro" id="IPR006067">
    <property type="entry name" value="NO2/SO3_Rdtase_4Fe4S_dom"/>
</dbReference>
<dbReference type="RefSeq" id="WP_304543501.1">
    <property type="nucleotide sequence ID" value="NZ_JARPTC010000018.1"/>
</dbReference>
<dbReference type="InterPro" id="IPR050157">
    <property type="entry name" value="PSI_iron-sulfur_center"/>
</dbReference>
<dbReference type="PANTHER" id="PTHR24960:SF79">
    <property type="entry name" value="PHOTOSYSTEM I IRON-SULFUR CENTER"/>
    <property type="match status" value="1"/>
</dbReference>
<dbReference type="SUPFAM" id="SSF54862">
    <property type="entry name" value="4Fe-4S ferredoxins"/>
    <property type="match status" value="1"/>
</dbReference>
<reference evidence="9" key="1">
    <citation type="journal article" date="2023" name="J. Hazard. Mater.">
        <title>Anaerobic biodegradation of pyrene and benzo[a]pyrene by a new sulfate-reducing Desulforamulus aquiferis strain DSA.</title>
        <authorList>
            <person name="Zhang Z."/>
            <person name="Sun J."/>
            <person name="Gong X."/>
            <person name="Wang C."/>
            <person name="Wang H."/>
        </authorList>
    </citation>
    <scope>NUCLEOTIDE SEQUENCE</scope>
    <source>
        <strain evidence="9">DSA</strain>
    </source>
</reference>
<dbReference type="PROSITE" id="PS00198">
    <property type="entry name" value="4FE4S_FER_1"/>
    <property type="match status" value="1"/>
</dbReference>
<dbReference type="Pfam" id="PF01077">
    <property type="entry name" value="NIR_SIR"/>
    <property type="match status" value="1"/>
</dbReference>
<dbReference type="InterPro" id="IPR017896">
    <property type="entry name" value="4Fe4S_Fe-S-bd"/>
</dbReference>
<dbReference type="EMBL" id="JARPTC010000018">
    <property type="protein sequence ID" value="MDO7787984.1"/>
    <property type="molecule type" value="Genomic_DNA"/>
</dbReference>
<dbReference type="Pfam" id="PF00037">
    <property type="entry name" value="Fer4"/>
    <property type="match status" value="1"/>
</dbReference>
<evidence type="ECO:0000256" key="4">
    <source>
        <dbReference type="ARBA" id="ARBA00022485"/>
    </source>
</evidence>
<dbReference type="PROSITE" id="PS51379">
    <property type="entry name" value="4FE4S_FER_2"/>
    <property type="match status" value="2"/>
</dbReference>
<organism evidence="9 10">
    <name type="scientific">Desulforamulus aquiferis</name>
    <dbReference type="NCBI Taxonomy" id="1397668"/>
    <lineage>
        <taxon>Bacteria</taxon>
        <taxon>Bacillati</taxon>
        <taxon>Bacillota</taxon>
        <taxon>Clostridia</taxon>
        <taxon>Eubacteriales</taxon>
        <taxon>Peptococcaceae</taxon>
        <taxon>Desulforamulus</taxon>
    </lineage>
</organism>
<dbReference type="InterPro" id="IPR045854">
    <property type="entry name" value="NO2/SO3_Rdtase_4Fe4S_sf"/>
</dbReference>
<keyword evidence="5" id="KW-0479">Metal-binding</keyword>
<evidence type="ECO:0000256" key="6">
    <source>
        <dbReference type="ARBA" id="ARBA00023004"/>
    </source>
</evidence>
<dbReference type="GO" id="GO:0046872">
    <property type="term" value="F:metal ion binding"/>
    <property type="evidence" value="ECO:0007669"/>
    <property type="project" value="UniProtKB-KW"/>
</dbReference>
<gene>
    <name evidence="9" type="ORF">P6N53_12200</name>
</gene>
<accession>A0AAW7ZDZ3</accession>
<dbReference type="Gene3D" id="3.30.70.20">
    <property type="match status" value="1"/>
</dbReference>
<comment type="function">
    <text evidence="2">Ferredoxins are iron-sulfur proteins that transfer electrons in a wide variety of metabolic reactions.</text>
</comment>
<keyword evidence="4" id="KW-0004">4Fe-4S</keyword>
<keyword evidence="6" id="KW-0408">Iron</keyword>
<dbReference type="Gene3D" id="3.30.413.10">
    <property type="entry name" value="Sulfite Reductase Hemoprotein, domain 1"/>
    <property type="match status" value="1"/>
</dbReference>
<dbReference type="SUPFAM" id="SSF56014">
    <property type="entry name" value="Nitrite and sulphite reductase 4Fe-4S domain-like"/>
    <property type="match status" value="1"/>
</dbReference>
<comment type="cofactor">
    <cofactor evidence="1">
        <name>[4Fe-4S] cluster</name>
        <dbReference type="ChEBI" id="CHEBI:49883"/>
    </cofactor>
</comment>
<dbReference type="GO" id="GO:0020037">
    <property type="term" value="F:heme binding"/>
    <property type="evidence" value="ECO:0007669"/>
    <property type="project" value="InterPro"/>
</dbReference>
<dbReference type="InterPro" id="IPR017900">
    <property type="entry name" value="4Fe4S_Fe_S_CS"/>
</dbReference>
<evidence type="ECO:0000259" key="8">
    <source>
        <dbReference type="PROSITE" id="PS51379"/>
    </source>
</evidence>
<keyword evidence="10" id="KW-1185">Reference proteome</keyword>
<keyword evidence="7" id="KW-0411">Iron-sulfur</keyword>
<dbReference type="GO" id="GO:0051539">
    <property type="term" value="F:4 iron, 4 sulfur cluster binding"/>
    <property type="evidence" value="ECO:0007669"/>
    <property type="project" value="UniProtKB-KW"/>
</dbReference>
<evidence type="ECO:0000256" key="7">
    <source>
        <dbReference type="ARBA" id="ARBA00023014"/>
    </source>
</evidence>
<feature type="domain" description="4Fe-4S ferredoxin-type" evidence="8">
    <location>
        <begin position="113"/>
        <end position="142"/>
    </location>
</feature>
<protein>
    <recommendedName>
        <fullName evidence="3">Ferredoxin</fullName>
    </recommendedName>
</protein>
<feature type="domain" description="4Fe-4S ferredoxin-type" evidence="8">
    <location>
        <begin position="85"/>
        <end position="110"/>
    </location>
</feature>
<dbReference type="AlphaFoldDB" id="A0AAW7ZDZ3"/>
<comment type="caution">
    <text evidence="9">The sequence shown here is derived from an EMBL/GenBank/DDBJ whole genome shotgun (WGS) entry which is preliminary data.</text>
</comment>
<name>A0AAW7ZDZ3_9FIRM</name>
<proteinExistence type="predicted"/>
<sequence length="206" mass="22352">MFATGGEKLYKITRCRDCPNAVIKIDRVEDVLYKLFQDKDFNERHLKYLKCLRPKHHDIFQVAIAGCPNSCSQPQIKDFGIQGQLVPIIGAGCTGCGLCVAACPDNCLELATSGPAINRELCINCGKCASTCPTGTIGAGEIGFRVIRGGKLGRRPVLAQEVCSLTDEKGMVGLLTETIDLLHQEGQAGERLGSLLERINCKDKKN</sequence>
<evidence type="ECO:0000256" key="3">
    <source>
        <dbReference type="ARBA" id="ARBA00013529"/>
    </source>
</evidence>
<dbReference type="PANTHER" id="PTHR24960">
    <property type="entry name" value="PHOTOSYSTEM I IRON-SULFUR CENTER-RELATED"/>
    <property type="match status" value="1"/>
</dbReference>
<dbReference type="GO" id="GO:0016491">
    <property type="term" value="F:oxidoreductase activity"/>
    <property type="evidence" value="ECO:0007669"/>
    <property type="project" value="InterPro"/>
</dbReference>
<evidence type="ECO:0000256" key="5">
    <source>
        <dbReference type="ARBA" id="ARBA00022723"/>
    </source>
</evidence>
<evidence type="ECO:0000256" key="2">
    <source>
        <dbReference type="ARBA" id="ARBA00003532"/>
    </source>
</evidence>